<gene>
    <name evidence="1" type="ORF">TanjilG_03948</name>
</gene>
<organism evidence="1 2">
    <name type="scientific">Lupinus angustifolius</name>
    <name type="common">Narrow-leaved blue lupine</name>
    <dbReference type="NCBI Taxonomy" id="3871"/>
    <lineage>
        <taxon>Eukaryota</taxon>
        <taxon>Viridiplantae</taxon>
        <taxon>Streptophyta</taxon>
        <taxon>Embryophyta</taxon>
        <taxon>Tracheophyta</taxon>
        <taxon>Spermatophyta</taxon>
        <taxon>Magnoliopsida</taxon>
        <taxon>eudicotyledons</taxon>
        <taxon>Gunneridae</taxon>
        <taxon>Pentapetalae</taxon>
        <taxon>rosids</taxon>
        <taxon>fabids</taxon>
        <taxon>Fabales</taxon>
        <taxon>Fabaceae</taxon>
        <taxon>Papilionoideae</taxon>
        <taxon>50 kb inversion clade</taxon>
        <taxon>genistoids sensu lato</taxon>
        <taxon>core genistoids</taxon>
        <taxon>Genisteae</taxon>
        <taxon>Lupinus</taxon>
    </lineage>
</organism>
<accession>A0A4P1RAZ7</accession>
<dbReference type="Gramene" id="OIW06554">
    <property type="protein sequence ID" value="OIW06554"/>
    <property type="gene ID" value="TanjilG_03948"/>
</dbReference>
<proteinExistence type="predicted"/>
<keyword evidence="2" id="KW-1185">Reference proteome</keyword>
<dbReference type="EMBL" id="CM007368">
    <property type="protein sequence ID" value="OIW06554.1"/>
    <property type="molecule type" value="Genomic_DNA"/>
</dbReference>
<dbReference type="Proteomes" id="UP000188354">
    <property type="component" value="Chromosome LG08"/>
</dbReference>
<protein>
    <submittedName>
        <fullName evidence="1">Uncharacterized protein</fullName>
    </submittedName>
</protein>
<evidence type="ECO:0000313" key="2">
    <source>
        <dbReference type="Proteomes" id="UP000188354"/>
    </source>
</evidence>
<dbReference type="AlphaFoldDB" id="A0A4P1RAZ7"/>
<reference evidence="1 2" key="1">
    <citation type="journal article" date="2017" name="Plant Biotechnol. J.">
        <title>A comprehensive draft genome sequence for lupin (Lupinus angustifolius), an emerging health food: insights into plant-microbe interactions and legume evolution.</title>
        <authorList>
            <person name="Hane J.K."/>
            <person name="Ming Y."/>
            <person name="Kamphuis L.G."/>
            <person name="Nelson M.N."/>
            <person name="Garg G."/>
            <person name="Atkins C.A."/>
            <person name="Bayer P.E."/>
            <person name="Bravo A."/>
            <person name="Bringans S."/>
            <person name="Cannon S."/>
            <person name="Edwards D."/>
            <person name="Foley R."/>
            <person name="Gao L.L."/>
            <person name="Harrison M.J."/>
            <person name="Huang W."/>
            <person name="Hurgobin B."/>
            <person name="Li S."/>
            <person name="Liu C.W."/>
            <person name="McGrath A."/>
            <person name="Morahan G."/>
            <person name="Murray J."/>
            <person name="Weller J."/>
            <person name="Jian J."/>
            <person name="Singh K.B."/>
        </authorList>
    </citation>
    <scope>NUCLEOTIDE SEQUENCE</scope>
    <source>
        <strain evidence="2">cv. Tanjil</strain>
        <tissue evidence="1">Whole plant</tissue>
    </source>
</reference>
<name>A0A4P1RAZ7_LUPAN</name>
<sequence>MSLLHAGFLDEVVVLKGFLISPNARITVSVKKVIIGTIGHAVEARRTHKVYIFIFLNLWHLLAMQQLDMLHEQWQVKGSLGKFVA</sequence>
<evidence type="ECO:0000313" key="1">
    <source>
        <dbReference type="EMBL" id="OIW06554.1"/>
    </source>
</evidence>